<dbReference type="EMBL" id="JARJBC010000018">
    <property type="protein sequence ID" value="MDF3292492.1"/>
    <property type="molecule type" value="Genomic_DNA"/>
</dbReference>
<keyword evidence="1" id="KW-0472">Membrane</keyword>
<organism evidence="2 3">
    <name type="scientific">Streptomyces silvisoli</name>
    <dbReference type="NCBI Taxonomy" id="3034235"/>
    <lineage>
        <taxon>Bacteria</taxon>
        <taxon>Bacillati</taxon>
        <taxon>Actinomycetota</taxon>
        <taxon>Actinomycetes</taxon>
        <taxon>Kitasatosporales</taxon>
        <taxon>Streptomycetaceae</taxon>
        <taxon>Streptomyces</taxon>
    </lineage>
</organism>
<accession>A0ABT5ZRR1</accession>
<sequence>MEPGLLAAAACGQSTIRDVRALAEDERWWRATRNGTDGQRRSTRSLINAEANRRITFRRYPIRAVRAHLAASGLFVLAYLTTSGAVLIFRHFRPATVAAFRVPTSAARQASRNDLEFCQG</sequence>
<dbReference type="Proteomes" id="UP001216579">
    <property type="component" value="Unassembled WGS sequence"/>
</dbReference>
<evidence type="ECO:0000256" key="1">
    <source>
        <dbReference type="SAM" id="Phobius"/>
    </source>
</evidence>
<proteinExistence type="predicted"/>
<comment type="caution">
    <text evidence="2">The sequence shown here is derived from an EMBL/GenBank/DDBJ whole genome shotgun (WGS) entry which is preliminary data.</text>
</comment>
<dbReference type="RefSeq" id="WP_276095558.1">
    <property type="nucleotide sequence ID" value="NZ_JARJBC010000018.1"/>
</dbReference>
<keyword evidence="1" id="KW-1133">Transmembrane helix</keyword>
<keyword evidence="3" id="KW-1185">Reference proteome</keyword>
<reference evidence="2 3" key="1">
    <citation type="submission" date="2023-03" db="EMBL/GenBank/DDBJ databases">
        <title>Draft genome sequence of Streptomyces sp. RB6PN23 isolated from peat swamp forest in Thailand.</title>
        <authorList>
            <person name="Klaysubun C."/>
            <person name="Duangmal K."/>
        </authorList>
    </citation>
    <scope>NUCLEOTIDE SEQUENCE [LARGE SCALE GENOMIC DNA]</scope>
    <source>
        <strain evidence="2 3">RB6PN23</strain>
    </source>
</reference>
<gene>
    <name evidence="2" type="ORF">P3G67_25310</name>
</gene>
<keyword evidence="1" id="KW-0812">Transmembrane</keyword>
<evidence type="ECO:0000313" key="2">
    <source>
        <dbReference type="EMBL" id="MDF3292492.1"/>
    </source>
</evidence>
<evidence type="ECO:0000313" key="3">
    <source>
        <dbReference type="Proteomes" id="UP001216579"/>
    </source>
</evidence>
<name>A0ABT5ZRR1_9ACTN</name>
<feature type="transmembrane region" description="Helical" evidence="1">
    <location>
        <begin position="67"/>
        <end position="89"/>
    </location>
</feature>
<protein>
    <submittedName>
        <fullName evidence="2">Uncharacterized protein</fullName>
    </submittedName>
</protein>